<name>A0A0K6IG01_9GAMM</name>
<dbReference type="OrthoDB" id="9800709at2"/>
<organism evidence="8 9">
    <name type="scientific">Marinomonas fungiae</name>
    <dbReference type="NCBI Taxonomy" id="1137284"/>
    <lineage>
        <taxon>Bacteria</taxon>
        <taxon>Pseudomonadati</taxon>
        <taxon>Pseudomonadota</taxon>
        <taxon>Gammaproteobacteria</taxon>
        <taxon>Oceanospirillales</taxon>
        <taxon>Oceanospirillaceae</taxon>
        <taxon>Marinomonas</taxon>
    </lineage>
</organism>
<dbReference type="Pfam" id="PF00126">
    <property type="entry name" value="HTH_1"/>
    <property type="match status" value="1"/>
</dbReference>
<keyword evidence="3 5" id="KW-0500">Molybdenum</keyword>
<dbReference type="InterPro" id="IPR051815">
    <property type="entry name" value="Molybdate_resp_trans_reg"/>
</dbReference>
<keyword evidence="2 5" id="KW-0813">Transport</keyword>
<dbReference type="InterPro" id="IPR036390">
    <property type="entry name" value="WH_DNA-bd_sf"/>
</dbReference>
<dbReference type="GO" id="GO:0003700">
    <property type="term" value="F:DNA-binding transcription factor activity"/>
    <property type="evidence" value="ECO:0007669"/>
    <property type="project" value="InterPro"/>
</dbReference>
<feature type="domain" description="Mop" evidence="7">
    <location>
        <begin position="135"/>
        <end position="201"/>
    </location>
</feature>
<dbReference type="InterPro" id="IPR008995">
    <property type="entry name" value="Mo/tungstate-bd_C_term_dom"/>
</dbReference>
<evidence type="ECO:0000259" key="7">
    <source>
        <dbReference type="PROSITE" id="PS51866"/>
    </source>
</evidence>
<dbReference type="SUPFAM" id="SSF50331">
    <property type="entry name" value="MOP-like"/>
    <property type="match status" value="2"/>
</dbReference>
<dbReference type="PROSITE" id="PS51866">
    <property type="entry name" value="MOP"/>
    <property type="match status" value="2"/>
</dbReference>
<dbReference type="PANTHER" id="PTHR30432">
    <property type="entry name" value="TRANSCRIPTIONAL REGULATOR MODE"/>
    <property type="match status" value="1"/>
</dbReference>
<gene>
    <name evidence="8" type="ORF">Ga0061065_101119</name>
</gene>
<protein>
    <submittedName>
        <fullName evidence="8">Molybdenum-pterin binding domain</fullName>
    </submittedName>
</protein>
<keyword evidence="4" id="KW-0677">Repeat</keyword>
<dbReference type="Proteomes" id="UP000182769">
    <property type="component" value="Unassembled WGS sequence"/>
</dbReference>
<evidence type="ECO:0000256" key="4">
    <source>
        <dbReference type="ARBA" id="ARBA00022737"/>
    </source>
</evidence>
<keyword evidence="9" id="KW-1185">Reference proteome</keyword>
<dbReference type="STRING" id="1137284.GCA_001418205_00118"/>
<dbReference type="InterPro" id="IPR016462">
    <property type="entry name" value="ModE"/>
</dbReference>
<dbReference type="PIRSF" id="PIRSF005763">
    <property type="entry name" value="Txn_reg_ModE"/>
    <property type="match status" value="1"/>
</dbReference>
<evidence type="ECO:0000256" key="1">
    <source>
        <dbReference type="ARBA" id="ARBA00008110"/>
    </source>
</evidence>
<dbReference type="SUPFAM" id="SSF46785">
    <property type="entry name" value="Winged helix' DNA-binding domain"/>
    <property type="match status" value="1"/>
</dbReference>
<dbReference type="Gene3D" id="1.10.10.10">
    <property type="entry name" value="Winged helix-like DNA-binding domain superfamily/Winged helix DNA-binding domain"/>
    <property type="match status" value="1"/>
</dbReference>
<dbReference type="Pfam" id="PF03459">
    <property type="entry name" value="TOBE"/>
    <property type="match status" value="2"/>
</dbReference>
<dbReference type="InterPro" id="IPR004606">
    <property type="entry name" value="Mop_domain"/>
</dbReference>
<dbReference type="InterPro" id="IPR036388">
    <property type="entry name" value="WH-like_DNA-bd_sf"/>
</dbReference>
<evidence type="ECO:0000313" key="9">
    <source>
        <dbReference type="Proteomes" id="UP000182769"/>
    </source>
</evidence>
<proteinExistence type="inferred from homology"/>
<dbReference type="Gene3D" id="2.40.50.100">
    <property type="match status" value="2"/>
</dbReference>
<dbReference type="GO" id="GO:0030151">
    <property type="term" value="F:molybdenum ion binding"/>
    <property type="evidence" value="ECO:0007669"/>
    <property type="project" value="UniProtKB-UniRule"/>
</dbReference>
<feature type="region of interest" description="Required for dimer formation and molybdate binding" evidence="6">
    <location>
        <begin position="136"/>
        <end position="144"/>
    </location>
</feature>
<reference evidence="9" key="1">
    <citation type="submission" date="2015-08" db="EMBL/GenBank/DDBJ databases">
        <authorList>
            <person name="Varghese N."/>
        </authorList>
    </citation>
    <scope>NUCLEOTIDE SEQUENCE [LARGE SCALE GENOMIC DNA]</scope>
    <source>
        <strain evidence="9">JCM 18476</strain>
    </source>
</reference>
<sequence length="274" mass="29142">MADPLNNAKQNLAGQLAGSVFLQTGQSAFASQQIDLLRAVKHTGSISKAAKEVGISYKTAWDRIDAMNNLSAEPLVLRASGGAKGGGTQLTELGERIIDGFQALMEEHAAFLARLGKQLHSLDDIANFVRSEQTLTSARNQFRGQIVDIQHGAVNTEVTLAIGAEQHIVAMISRDSALQMALQIGKQTIALVSESAILLSKDIHIASSARNRLIGSVSRIMEGAVNSDITIDLGHSKTLNAVITNNSLETLAIQINDPIAAIFKAPSVILMKAD</sequence>
<evidence type="ECO:0000256" key="3">
    <source>
        <dbReference type="ARBA" id="ARBA00022505"/>
    </source>
</evidence>
<dbReference type="InterPro" id="IPR005116">
    <property type="entry name" value="Transp-assoc_OB_typ1"/>
</dbReference>
<dbReference type="NCBIfam" id="TIGR00638">
    <property type="entry name" value="Mop"/>
    <property type="match status" value="2"/>
</dbReference>
<dbReference type="GO" id="GO:0015689">
    <property type="term" value="P:molybdate ion transport"/>
    <property type="evidence" value="ECO:0007669"/>
    <property type="project" value="UniProtKB-UniRule"/>
</dbReference>
<evidence type="ECO:0000256" key="2">
    <source>
        <dbReference type="ARBA" id="ARBA00022448"/>
    </source>
</evidence>
<dbReference type="InterPro" id="IPR000847">
    <property type="entry name" value="LysR_HTH_N"/>
</dbReference>
<feature type="domain" description="Mop" evidence="7">
    <location>
        <begin position="206"/>
        <end position="272"/>
    </location>
</feature>
<comment type="similarity">
    <text evidence="1 5">Belongs to the ModE family.</text>
</comment>
<accession>A0A0K6IG01</accession>
<evidence type="ECO:0000313" key="8">
    <source>
        <dbReference type="EMBL" id="CUB02287.1"/>
    </source>
</evidence>
<dbReference type="EMBL" id="CYHG01000001">
    <property type="protein sequence ID" value="CUB02287.1"/>
    <property type="molecule type" value="Genomic_DNA"/>
</dbReference>
<evidence type="ECO:0000256" key="5">
    <source>
        <dbReference type="PIRNR" id="PIRNR005763"/>
    </source>
</evidence>
<dbReference type="RefSeq" id="WP_055461268.1">
    <property type="nucleotide sequence ID" value="NZ_CYHG01000001.1"/>
</dbReference>
<evidence type="ECO:0000256" key="6">
    <source>
        <dbReference type="PIRSR" id="PIRSR005763-1"/>
    </source>
</evidence>
<dbReference type="PANTHER" id="PTHR30432:SF1">
    <property type="entry name" value="DNA-BINDING TRANSCRIPTIONAL DUAL REGULATOR MODE"/>
    <property type="match status" value="1"/>
</dbReference>
<dbReference type="AlphaFoldDB" id="A0A0K6IG01"/>